<reference evidence="1 2" key="1">
    <citation type="journal article" date="2021" name="Commun. Biol.">
        <title>The genome of Shorea leprosula (Dipterocarpaceae) highlights the ecological relevance of drought in aseasonal tropical rainforests.</title>
        <authorList>
            <person name="Ng K.K.S."/>
            <person name="Kobayashi M.J."/>
            <person name="Fawcett J.A."/>
            <person name="Hatakeyama M."/>
            <person name="Paape T."/>
            <person name="Ng C.H."/>
            <person name="Ang C.C."/>
            <person name="Tnah L.H."/>
            <person name="Lee C.T."/>
            <person name="Nishiyama T."/>
            <person name="Sese J."/>
            <person name="O'Brien M.J."/>
            <person name="Copetti D."/>
            <person name="Mohd Noor M.I."/>
            <person name="Ong R.C."/>
            <person name="Putra M."/>
            <person name="Sireger I.Z."/>
            <person name="Indrioko S."/>
            <person name="Kosugi Y."/>
            <person name="Izuno A."/>
            <person name="Isagi Y."/>
            <person name="Lee S.L."/>
            <person name="Shimizu K.K."/>
        </authorList>
    </citation>
    <scope>NUCLEOTIDE SEQUENCE [LARGE SCALE GENOMIC DNA]</scope>
    <source>
        <strain evidence="1">214</strain>
    </source>
</reference>
<evidence type="ECO:0000313" key="1">
    <source>
        <dbReference type="EMBL" id="GKV49009.1"/>
    </source>
</evidence>
<dbReference type="Proteomes" id="UP001054252">
    <property type="component" value="Unassembled WGS sequence"/>
</dbReference>
<protein>
    <submittedName>
        <fullName evidence="1">Uncharacterized protein</fullName>
    </submittedName>
</protein>
<gene>
    <name evidence="1" type="ORF">SLEP1_g55783</name>
</gene>
<sequence length="96" mass="10523">MNLLDTGELELVGRELGHSRANIGEISESDSAATHYNSEDKSQIELMPHLQQKPKCGFCCRTRSSAHPGVGSGCAPLIILIETNFLIWGSDDYVVY</sequence>
<proteinExistence type="predicted"/>
<keyword evidence="2" id="KW-1185">Reference proteome</keyword>
<name>A0AAV5MHG2_9ROSI</name>
<organism evidence="1 2">
    <name type="scientific">Rubroshorea leprosula</name>
    <dbReference type="NCBI Taxonomy" id="152421"/>
    <lineage>
        <taxon>Eukaryota</taxon>
        <taxon>Viridiplantae</taxon>
        <taxon>Streptophyta</taxon>
        <taxon>Embryophyta</taxon>
        <taxon>Tracheophyta</taxon>
        <taxon>Spermatophyta</taxon>
        <taxon>Magnoliopsida</taxon>
        <taxon>eudicotyledons</taxon>
        <taxon>Gunneridae</taxon>
        <taxon>Pentapetalae</taxon>
        <taxon>rosids</taxon>
        <taxon>malvids</taxon>
        <taxon>Malvales</taxon>
        <taxon>Dipterocarpaceae</taxon>
        <taxon>Rubroshorea</taxon>
    </lineage>
</organism>
<dbReference type="AlphaFoldDB" id="A0AAV5MHG2"/>
<accession>A0AAV5MHG2</accession>
<dbReference type="EMBL" id="BPVZ01000280">
    <property type="protein sequence ID" value="GKV49009.1"/>
    <property type="molecule type" value="Genomic_DNA"/>
</dbReference>
<evidence type="ECO:0000313" key="2">
    <source>
        <dbReference type="Proteomes" id="UP001054252"/>
    </source>
</evidence>
<comment type="caution">
    <text evidence="1">The sequence shown here is derived from an EMBL/GenBank/DDBJ whole genome shotgun (WGS) entry which is preliminary data.</text>
</comment>